<dbReference type="Proteomes" id="UP001140949">
    <property type="component" value="Unassembled WGS sequence"/>
</dbReference>
<gene>
    <name evidence="1" type="ORF">M6B38_281470</name>
</gene>
<evidence type="ECO:0000313" key="2">
    <source>
        <dbReference type="Proteomes" id="UP001140949"/>
    </source>
</evidence>
<protein>
    <submittedName>
        <fullName evidence="1">Uncharacterized protein</fullName>
    </submittedName>
</protein>
<name>A0AAX6I1R5_IRIPA</name>
<organism evidence="1 2">
    <name type="scientific">Iris pallida</name>
    <name type="common">Sweet iris</name>
    <dbReference type="NCBI Taxonomy" id="29817"/>
    <lineage>
        <taxon>Eukaryota</taxon>
        <taxon>Viridiplantae</taxon>
        <taxon>Streptophyta</taxon>
        <taxon>Embryophyta</taxon>
        <taxon>Tracheophyta</taxon>
        <taxon>Spermatophyta</taxon>
        <taxon>Magnoliopsida</taxon>
        <taxon>Liliopsida</taxon>
        <taxon>Asparagales</taxon>
        <taxon>Iridaceae</taxon>
        <taxon>Iridoideae</taxon>
        <taxon>Irideae</taxon>
        <taxon>Iris</taxon>
    </lineage>
</organism>
<comment type="caution">
    <text evidence="1">The sequence shown here is derived from an EMBL/GenBank/DDBJ whole genome shotgun (WGS) entry which is preliminary data.</text>
</comment>
<keyword evidence="2" id="KW-1185">Reference proteome</keyword>
<reference evidence="1" key="2">
    <citation type="submission" date="2023-04" db="EMBL/GenBank/DDBJ databases">
        <authorList>
            <person name="Bruccoleri R.E."/>
            <person name="Oakeley E.J."/>
            <person name="Faust A.-M."/>
            <person name="Dessus-Babus S."/>
            <person name="Altorfer M."/>
            <person name="Burckhardt D."/>
            <person name="Oertli M."/>
            <person name="Naumann U."/>
            <person name="Petersen F."/>
            <person name="Wong J."/>
        </authorList>
    </citation>
    <scope>NUCLEOTIDE SEQUENCE</scope>
    <source>
        <strain evidence="1">GSM-AAB239-AS_SAM_17_03QT</strain>
        <tissue evidence="1">Leaf</tissue>
    </source>
</reference>
<dbReference type="EMBL" id="JANAVB010005596">
    <property type="protein sequence ID" value="KAJ6847260.1"/>
    <property type="molecule type" value="Genomic_DNA"/>
</dbReference>
<proteinExistence type="predicted"/>
<accession>A0AAX6I1R5</accession>
<reference evidence="1" key="1">
    <citation type="journal article" date="2023" name="GigaByte">
        <title>Genome assembly of the bearded iris, Iris pallida Lam.</title>
        <authorList>
            <person name="Bruccoleri R.E."/>
            <person name="Oakeley E.J."/>
            <person name="Faust A.M.E."/>
            <person name="Altorfer M."/>
            <person name="Dessus-Babus S."/>
            <person name="Burckhardt D."/>
            <person name="Oertli M."/>
            <person name="Naumann U."/>
            <person name="Petersen F."/>
            <person name="Wong J."/>
        </authorList>
    </citation>
    <scope>NUCLEOTIDE SEQUENCE</scope>
    <source>
        <strain evidence="1">GSM-AAB239-AS_SAM_17_03QT</strain>
    </source>
</reference>
<dbReference type="AlphaFoldDB" id="A0AAX6I1R5"/>
<sequence length="114" mass="12997">MFTVGRRNLRSGDCLFGIRENRNLGFLVSWEEEVGSLGSVEELEEEEAVEMVVKNGVSFGVGINEVGRSEVWVSSNEVRGEIIWLVLLLFAVWQRNWRESHISIDLFLSFSSCQ</sequence>
<evidence type="ECO:0000313" key="1">
    <source>
        <dbReference type="EMBL" id="KAJ6847260.1"/>
    </source>
</evidence>